<evidence type="ECO:0000256" key="6">
    <source>
        <dbReference type="ARBA" id="ARBA00022962"/>
    </source>
</evidence>
<dbReference type="PROSITE" id="PS51273">
    <property type="entry name" value="GATASE_TYPE_1"/>
    <property type="match status" value="1"/>
</dbReference>
<dbReference type="GO" id="GO:0003684">
    <property type="term" value="F:damaged DNA binding"/>
    <property type="evidence" value="ECO:0007669"/>
    <property type="project" value="InterPro"/>
</dbReference>
<feature type="region of interest" description="Disordered" evidence="14">
    <location>
        <begin position="1635"/>
        <end position="1655"/>
    </location>
</feature>
<organism evidence="17 18">
    <name type="scientific">Candida oxycetoniae</name>
    <dbReference type="NCBI Taxonomy" id="497107"/>
    <lineage>
        <taxon>Eukaryota</taxon>
        <taxon>Fungi</taxon>
        <taxon>Dikarya</taxon>
        <taxon>Ascomycota</taxon>
        <taxon>Saccharomycotina</taxon>
        <taxon>Pichiomycetes</taxon>
        <taxon>Debaryomycetaceae</taxon>
        <taxon>Candida/Lodderomyces clade</taxon>
        <taxon>Candida</taxon>
    </lineage>
</organism>
<evidence type="ECO:0000313" key="17">
    <source>
        <dbReference type="EMBL" id="KAI3406561.2"/>
    </source>
</evidence>
<comment type="subcellular location">
    <subcellularLocation>
        <location evidence="1">Nucleus</location>
    </subcellularLocation>
</comment>
<dbReference type="Gene3D" id="3.20.20.70">
    <property type="entry name" value="Aldolase class I"/>
    <property type="match status" value="1"/>
</dbReference>
<comment type="pathway">
    <text evidence="2">Amino-acid biosynthesis; L-histidine biosynthesis; L-histidine from 5-phospho-alpha-D-ribose 1-diphosphate: step 5/9.</text>
</comment>
<dbReference type="Pfam" id="PF05181">
    <property type="entry name" value="XPA_C"/>
    <property type="match status" value="1"/>
</dbReference>
<dbReference type="GO" id="GO:0005634">
    <property type="term" value="C:nucleus"/>
    <property type="evidence" value="ECO:0007669"/>
    <property type="project" value="UniProtKB-SubCell"/>
</dbReference>
<feature type="compositionally biased region" description="Basic residues" evidence="14">
    <location>
        <begin position="16"/>
        <end position="25"/>
    </location>
</feature>
<evidence type="ECO:0000259" key="15">
    <source>
        <dbReference type="Pfam" id="PF00117"/>
    </source>
</evidence>
<name>A0AAI9T0F0_9ASCO</name>
<dbReference type="SUPFAM" id="SSF52317">
    <property type="entry name" value="Class I glutamine amidotransferase-like"/>
    <property type="match status" value="1"/>
</dbReference>
<dbReference type="Gene3D" id="3.40.50.150">
    <property type="entry name" value="Vaccinia Virus protein VP39"/>
    <property type="match status" value="1"/>
</dbReference>
<dbReference type="Proteomes" id="UP001202479">
    <property type="component" value="Unassembled WGS sequence"/>
</dbReference>
<dbReference type="InterPro" id="IPR013785">
    <property type="entry name" value="Aldolase_TIM"/>
</dbReference>
<dbReference type="InterPro" id="IPR017926">
    <property type="entry name" value="GATASE"/>
</dbReference>
<dbReference type="Pfam" id="PF00117">
    <property type="entry name" value="GATase"/>
    <property type="match status" value="1"/>
</dbReference>
<keyword evidence="7 12" id="KW-0368">Histidine biosynthesis</keyword>
<keyword evidence="8" id="KW-0456">Lyase</keyword>
<dbReference type="InterPro" id="IPR037129">
    <property type="entry name" value="XPA_sf"/>
</dbReference>
<feature type="compositionally biased region" description="Low complexity" evidence="14">
    <location>
        <begin position="271"/>
        <end position="316"/>
    </location>
</feature>
<dbReference type="RefSeq" id="XP_049182306.1">
    <property type="nucleotide sequence ID" value="XM_049326630.1"/>
</dbReference>
<dbReference type="CDD" id="cd21077">
    <property type="entry name" value="DBD_Rad14"/>
    <property type="match status" value="1"/>
</dbReference>
<dbReference type="GO" id="GO:0000107">
    <property type="term" value="F:imidazoleglycerol-phosphate synthase activity"/>
    <property type="evidence" value="ECO:0007669"/>
    <property type="project" value="InterPro"/>
</dbReference>
<dbReference type="GeneID" id="73378310"/>
<sequence>MSFFVVPSVSYQTQQKLKKQKGKDRKKNELDSDSDKDVDPDRDNKDHRYSIASRLHNNDSTTSSTSKRSKLKAGWSLFSGGGNHSNSSNSSSSLSQRGFSTGSKSADTDSDSKSIMSSHSTMISGMETLTHSLVDENESPYPHPHPHPHPNPNLHLHPHPQPPQAPPVSLNLPTSLESPTNAHTHHPHTHHNNNDQTSNTHQEQVHESHKPHHAITPTAAQLVFNPEDVVREEDTPLKIATTYGKTIPPDSFKQFQVNRAATIPLVAATTSATATSPGPPASVSSVPSTGSSMSSNPFRSSQSSITPITPLTTSQTANSSSGITTSPTQSHGQPQSQSQAQGQAQAQSPGSHYLSNQLFHRNSSNTSFHGNQNLLTMDNLKESSAKFKKISSFLTSSNHQKRKDSTFLSPGGPDHISPNVESPGGDRHPSFDSYFPDISPMKKKNNDNNNSNKIPAFKPVLDLSAYNTPEGIQEQFLSPPYQIFRYNNFLKIMSEYHTSDALNFAKIRVHSLYKFIMRQKRGKILIESNGMFSNENYTSLSTTEAVLAYMLYSKARSFIRTLVCHKSENQSLLNHEELVQCNFINYVRYLIKLPTVEESDVLTDVEKKHYEYKAMFDTIATALYNFRKDEELTYNDEPEQAVKSKLLIESITKLSYEYILLEKYRLDMVTKLHKNHLLSQGHLVKLFNQYKAHVRGYSRENIKVFIYNSTQSLQYGWYLAVTIPFIRFVESHVYNEDPQLITDYDEYIKQLLDTNSPKQDFKKSDIELFESYFKKLGLVSYQQFNSMTMDKLVKLSKQIKDQSVHPFTGFRNKPTSSPSFSSSQTQYSTSSFSSPPPPPPPSPFPQTSNFSTKPTNIEYYPHGMSSISSNTFDLIHSRDLAMQITQNTYRTIIREFHRILKPGASFIYDAIHMGSRSPETLKSKFSGKLFPEIPYDENNPSINDKITFGIMQNFPQLMPHFLETLLCELEVVFGKGNVKYSVVLLSSHLDVNNFLIKFVGLKLFELVGETDEYVRFFESVFDDDDSNIMSKVVHIIDLESGNLRSLTNAIKKVDSDCTIRFIHNEQEFIEQDPYITKLIFPGVGNYGHFVTQIYARNLDKHIMRYIAADRALMGICVGLQAFVSASEESPNAKGLGVLDLKLKKFNTDDPIYRAKGIKKAVPHIGWNSIERITIGKDKEISPNVSLFNLNLQNKYYFVHSYAAIIDGENENELNSLRKQGWNFALAKYGSEQFIAAINKGNLFATQFHPEKSGIAGLKIVKSFLDGEQFPQLNQSSVQTQPKGIEKTMSRLTRRIIACLDVRTNDAGDLVVTKGDQYNVRETCTTANSQEDNSTGPQVRNLGKPVELATKYYLQGADEITFLNITSFRNSPLKDLPMLQVLQKAAESIFVPLTVGGGIKEMQDPETHQVVPAVQVADLYFRSGADKVSIGSDAVRIAEEYYANNKQKQGTSAIETISKTFGNQAVVISVDPKRKYVASPKSCPMATIKITNESKYGPNGEQYCYYQVTSQGGRKFHDLGALELCLACEDLGAGEILLNSIDHDGSNSGFNLELLNQIKSQVSIPVIASSGAGNPKHFQQVFEMECGIDAALGAGLFHRGEYTVNQVKRFLQDEAKMDVRLDDTVEARALERLQRKRDPVVSSTQQDRVLSKRPASQILDPSAGLKSKFVQFEQDGSVKRSKTAEQIEHVEQNRLKAIEIQNRLRKEKEGKPDTNAVVSMDNIRLNQNKQDFSFDSKRSRYQPPSINKKDYIEYDFATMQDSRGGFISDDTKIRHDEETLQEWKEKQKELERIKNAPPPADIENVPRCYECKSVDIDLNLYTNFRKVRACRACIKKMPEKYSLLVKTECKEDYLLTEPELQDESLLPRIEKPNPHGYSRMQLFLRFQVEEFAWRKWGSPEGLDLEWERREKNKLKRKEKRYQDALREMRKKTRAEEYTRKLRDGKSLNERHVHHWSAGVTIGENLIRKRCIDCGIESEDVIITDTSERSERD</sequence>
<evidence type="ECO:0000256" key="7">
    <source>
        <dbReference type="ARBA" id="ARBA00023102"/>
    </source>
</evidence>
<keyword evidence="6" id="KW-0315">Glutamine amidotransferase</keyword>
<dbReference type="InterPro" id="IPR029062">
    <property type="entry name" value="Class_I_gatase-like"/>
</dbReference>
<dbReference type="NCBIfam" id="TIGR01855">
    <property type="entry name" value="IMP_synth_hisH"/>
    <property type="match status" value="1"/>
</dbReference>
<dbReference type="SUPFAM" id="SSF51366">
    <property type="entry name" value="Ribulose-phoshate binding barrel"/>
    <property type="match status" value="1"/>
</dbReference>
<keyword evidence="5" id="KW-0862">Zinc</keyword>
<dbReference type="CDD" id="cd04731">
    <property type="entry name" value="HisF"/>
    <property type="match status" value="1"/>
</dbReference>
<reference evidence="17" key="1">
    <citation type="journal article" date="2022" name="DNA Res.">
        <title>Genome analysis of five recently described species of the CUG-Ser clade uncovers Candida theae as a new hybrid lineage with pathogenic potential in the Candida parapsilosis species complex.</title>
        <authorList>
            <person name="Mixao V."/>
            <person name="Del Olmo V."/>
            <person name="Hegedusova E."/>
            <person name="Saus E."/>
            <person name="Pryszcz L."/>
            <person name="Cillingova A."/>
            <person name="Nosek J."/>
            <person name="Gabaldon T."/>
        </authorList>
    </citation>
    <scope>NUCLEOTIDE SEQUENCE</scope>
    <source>
        <strain evidence="17">CBS 10844</strain>
    </source>
</reference>
<keyword evidence="4" id="KW-0378">Hydrolase</keyword>
<feature type="coiled-coil region" evidence="13">
    <location>
        <begin position="1903"/>
        <end position="1933"/>
    </location>
</feature>
<dbReference type="GO" id="GO:0006289">
    <property type="term" value="P:nucleotide-excision repair"/>
    <property type="evidence" value="ECO:0007669"/>
    <property type="project" value="InterPro"/>
</dbReference>
<evidence type="ECO:0000256" key="1">
    <source>
        <dbReference type="ARBA" id="ARBA00004123"/>
    </source>
</evidence>
<evidence type="ECO:0000313" key="18">
    <source>
        <dbReference type="Proteomes" id="UP001202479"/>
    </source>
</evidence>
<keyword evidence="3 12" id="KW-0028">Amino-acid biosynthesis</keyword>
<dbReference type="InterPro" id="IPR000465">
    <property type="entry name" value="XPA/RAD14"/>
</dbReference>
<dbReference type="EMBL" id="JAHUZD010000023">
    <property type="protein sequence ID" value="KAI3406561.2"/>
    <property type="molecule type" value="Genomic_DNA"/>
</dbReference>
<comment type="catalytic activity">
    <reaction evidence="11">
        <text>L-glutamine + H2O = L-glutamate + NH4(+)</text>
        <dbReference type="Rhea" id="RHEA:15889"/>
        <dbReference type="ChEBI" id="CHEBI:15377"/>
        <dbReference type="ChEBI" id="CHEBI:28938"/>
        <dbReference type="ChEBI" id="CHEBI:29985"/>
        <dbReference type="ChEBI" id="CHEBI:58359"/>
        <dbReference type="EC" id="3.5.1.2"/>
    </reaction>
</comment>
<feature type="compositionally biased region" description="Pro residues" evidence="14">
    <location>
        <begin position="834"/>
        <end position="844"/>
    </location>
</feature>
<feature type="region of interest" description="Disordered" evidence="14">
    <location>
        <begin position="1"/>
        <end position="118"/>
    </location>
</feature>
<accession>A0AAI9T0F0</accession>
<dbReference type="InterPro" id="IPR029063">
    <property type="entry name" value="SAM-dependent_MTases_sf"/>
</dbReference>
<keyword evidence="18" id="KW-1185">Reference proteome</keyword>
<evidence type="ECO:0000256" key="3">
    <source>
        <dbReference type="ARBA" id="ARBA00022605"/>
    </source>
</evidence>
<evidence type="ECO:0000256" key="14">
    <source>
        <dbReference type="SAM" id="MobiDB-lite"/>
    </source>
</evidence>
<dbReference type="Gene3D" id="3.90.530.10">
    <property type="entry name" value="XPA C-terminal domain"/>
    <property type="match status" value="1"/>
</dbReference>
<feature type="compositionally biased region" description="Low complexity" evidence="14">
    <location>
        <begin position="324"/>
        <end position="350"/>
    </location>
</feature>
<comment type="similarity">
    <text evidence="12">Belongs to the HisA/HisF family.</text>
</comment>
<evidence type="ECO:0000256" key="11">
    <source>
        <dbReference type="ARBA" id="ARBA00049534"/>
    </source>
</evidence>
<evidence type="ECO:0000256" key="12">
    <source>
        <dbReference type="RuleBase" id="RU003657"/>
    </source>
</evidence>
<feature type="compositionally biased region" description="Basic and acidic residues" evidence="14">
    <location>
        <begin position="26"/>
        <end position="49"/>
    </location>
</feature>
<feature type="region of interest" description="Disordered" evidence="14">
    <location>
        <begin position="271"/>
        <end position="350"/>
    </location>
</feature>
<protein>
    <submittedName>
        <fullName evidence="17">HIS7</fullName>
    </submittedName>
</protein>
<feature type="domain" description="XPA C-terminal" evidence="16">
    <location>
        <begin position="1839"/>
        <end position="1887"/>
    </location>
</feature>
<comment type="catalytic activity">
    <reaction evidence="10">
        <text>5-[(5-phospho-1-deoxy-D-ribulos-1-ylimino)methylamino]-1-(5-phospho-beta-D-ribosyl)imidazole-4-carboxamide + L-glutamine = D-erythro-1-(imidazol-4-yl)glycerol 3-phosphate + 5-amino-1-(5-phospho-beta-D-ribosyl)imidazole-4-carboxamide + L-glutamate + H(+)</text>
        <dbReference type="Rhea" id="RHEA:24793"/>
        <dbReference type="ChEBI" id="CHEBI:15378"/>
        <dbReference type="ChEBI" id="CHEBI:29985"/>
        <dbReference type="ChEBI" id="CHEBI:58278"/>
        <dbReference type="ChEBI" id="CHEBI:58359"/>
        <dbReference type="ChEBI" id="CHEBI:58475"/>
        <dbReference type="ChEBI" id="CHEBI:58525"/>
        <dbReference type="EC" id="4.3.2.10"/>
    </reaction>
</comment>
<dbReference type="InterPro" id="IPR010139">
    <property type="entry name" value="Imidazole-glycPsynth_HisH"/>
</dbReference>
<dbReference type="InterPro" id="IPR022656">
    <property type="entry name" value="XPA_C"/>
</dbReference>
<gene>
    <name evidence="17" type="ORF">KGF56_000693</name>
</gene>
<feature type="region of interest" description="Disordered" evidence="14">
    <location>
        <begin position="396"/>
        <end position="452"/>
    </location>
</feature>
<dbReference type="GO" id="GO:0000105">
    <property type="term" value="P:L-histidine biosynthetic process"/>
    <property type="evidence" value="ECO:0007669"/>
    <property type="project" value="UniProtKB-KW"/>
</dbReference>
<dbReference type="InterPro" id="IPR009061">
    <property type="entry name" value="DNA-bd_dom_put_sf"/>
</dbReference>
<dbReference type="NCBIfam" id="TIGR00598">
    <property type="entry name" value="rad14"/>
    <property type="match status" value="1"/>
</dbReference>
<dbReference type="InterPro" id="IPR004651">
    <property type="entry name" value="HisF"/>
</dbReference>
<dbReference type="GO" id="GO:0016829">
    <property type="term" value="F:lyase activity"/>
    <property type="evidence" value="ECO:0007669"/>
    <property type="project" value="UniProtKB-KW"/>
</dbReference>
<evidence type="ECO:0000256" key="5">
    <source>
        <dbReference type="ARBA" id="ARBA00022833"/>
    </source>
</evidence>
<dbReference type="PANTHER" id="PTHR21235:SF2">
    <property type="entry name" value="IMIDAZOLE GLYCEROL PHOSPHATE SYNTHASE HISHF"/>
    <property type="match status" value="1"/>
</dbReference>
<evidence type="ECO:0000256" key="9">
    <source>
        <dbReference type="ARBA" id="ARBA00023242"/>
    </source>
</evidence>
<evidence type="ECO:0000256" key="8">
    <source>
        <dbReference type="ARBA" id="ARBA00023239"/>
    </source>
</evidence>
<feature type="region of interest" description="Disordered" evidence="14">
    <location>
        <begin position="806"/>
        <end position="852"/>
    </location>
</feature>
<evidence type="ECO:0000256" key="10">
    <source>
        <dbReference type="ARBA" id="ARBA00047838"/>
    </source>
</evidence>
<dbReference type="InterPro" id="IPR011060">
    <property type="entry name" value="RibuloseP-bd_barrel"/>
</dbReference>
<dbReference type="SUPFAM" id="SSF46955">
    <property type="entry name" value="Putative DNA-binding domain"/>
    <property type="match status" value="1"/>
</dbReference>
<keyword evidence="13" id="KW-0175">Coiled coil</keyword>
<dbReference type="Gene3D" id="3.40.50.880">
    <property type="match status" value="1"/>
</dbReference>
<evidence type="ECO:0000256" key="13">
    <source>
        <dbReference type="SAM" id="Coils"/>
    </source>
</evidence>
<dbReference type="GO" id="GO:0004359">
    <property type="term" value="F:glutaminase activity"/>
    <property type="evidence" value="ECO:0007669"/>
    <property type="project" value="UniProtKB-EC"/>
</dbReference>
<evidence type="ECO:0000256" key="2">
    <source>
        <dbReference type="ARBA" id="ARBA00005091"/>
    </source>
</evidence>
<feature type="compositionally biased region" description="Low complexity" evidence="14">
    <location>
        <begin position="84"/>
        <end position="105"/>
    </location>
</feature>
<proteinExistence type="inferred from homology"/>
<feature type="compositionally biased region" description="Low complexity" evidence="14">
    <location>
        <begin position="814"/>
        <end position="833"/>
    </location>
</feature>
<feature type="domain" description="Glutamine amidotransferase" evidence="15">
    <location>
        <begin position="1035"/>
        <end position="1253"/>
    </location>
</feature>
<keyword evidence="9" id="KW-0539">Nucleus</keyword>
<dbReference type="InterPro" id="IPR050064">
    <property type="entry name" value="IGPS_HisA/HisF"/>
</dbReference>
<dbReference type="SUPFAM" id="SSF53335">
    <property type="entry name" value="S-adenosyl-L-methionine-dependent methyltransferases"/>
    <property type="match status" value="1"/>
</dbReference>
<dbReference type="Pfam" id="PF00977">
    <property type="entry name" value="His_biosynth"/>
    <property type="match status" value="1"/>
</dbReference>
<dbReference type="InterPro" id="IPR006062">
    <property type="entry name" value="His_biosynth"/>
</dbReference>
<comment type="caution">
    <text evidence="17">The sequence shown here is derived from an EMBL/GenBank/DDBJ whole genome shotgun (WGS) entry which is preliminary data.</text>
</comment>
<evidence type="ECO:0000259" key="16">
    <source>
        <dbReference type="Pfam" id="PF05181"/>
    </source>
</evidence>
<dbReference type="PANTHER" id="PTHR21235">
    <property type="entry name" value="IMIDAZOLE GLYCEROL PHOSPHATE SYNTHASE SUBUNIT HISF/H IGP SYNTHASE SUBUNIT HISF/H"/>
    <property type="match status" value="1"/>
</dbReference>
<feature type="region of interest" description="Disordered" evidence="14">
    <location>
        <begin position="135"/>
        <end position="213"/>
    </location>
</feature>
<evidence type="ECO:0000256" key="4">
    <source>
        <dbReference type="ARBA" id="ARBA00022801"/>
    </source>
</evidence>